<organism evidence="7 8">
    <name type="scientific">Bernardetia litoralis (strain ATCC 23117 / DSM 6794 / NBRC 15988 / NCIMB 1366 / Fx l1 / Sio-4)</name>
    <name type="common">Flexibacter litoralis</name>
    <dbReference type="NCBI Taxonomy" id="880071"/>
    <lineage>
        <taxon>Bacteria</taxon>
        <taxon>Pseudomonadati</taxon>
        <taxon>Bacteroidota</taxon>
        <taxon>Cytophagia</taxon>
        <taxon>Cytophagales</taxon>
        <taxon>Bernardetiaceae</taxon>
        <taxon>Bernardetia</taxon>
    </lineage>
</organism>
<keyword evidence="4 5" id="KW-0472">Membrane</keyword>
<dbReference type="EMBL" id="CP003345">
    <property type="protein sequence ID" value="AFM05313.1"/>
    <property type="molecule type" value="Genomic_DNA"/>
</dbReference>
<dbReference type="Proteomes" id="UP000006054">
    <property type="component" value="Chromosome"/>
</dbReference>
<dbReference type="InterPro" id="IPR010432">
    <property type="entry name" value="RDD"/>
</dbReference>
<evidence type="ECO:0000256" key="5">
    <source>
        <dbReference type="SAM" id="Phobius"/>
    </source>
</evidence>
<accession>I4AMX8</accession>
<proteinExistence type="predicted"/>
<dbReference type="RefSeq" id="WP_014798747.1">
    <property type="nucleotide sequence ID" value="NC_018018.1"/>
</dbReference>
<comment type="subcellular location">
    <subcellularLocation>
        <location evidence="1">Membrane</location>
        <topology evidence="1">Multi-pass membrane protein</topology>
    </subcellularLocation>
</comment>
<dbReference type="GO" id="GO:0016020">
    <property type="term" value="C:membrane"/>
    <property type="evidence" value="ECO:0007669"/>
    <property type="project" value="UniProtKB-SubCell"/>
</dbReference>
<keyword evidence="8" id="KW-1185">Reference proteome</keyword>
<evidence type="ECO:0000259" key="6">
    <source>
        <dbReference type="Pfam" id="PF06271"/>
    </source>
</evidence>
<evidence type="ECO:0000313" key="7">
    <source>
        <dbReference type="EMBL" id="AFM05313.1"/>
    </source>
</evidence>
<keyword evidence="3 5" id="KW-1133">Transmembrane helix</keyword>
<evidence type="ECO:0000256" key="4">
    <source>
        <dbReference type="ARBA" id="ARBA00023136"/>
    </source>
</evidence>
<evidence type="ECO:0000256" key="3">
    <source>
        <dbReference type="ARBA" id="ARBA00022989"/>
    </source>
</evidence>
<feature type="domain" description="RDD" evidence="6">
    <location>
        <begin position="103"/>
        <end position="238"/>
    </location>
</feature>
<name>I4AMX8_BERLS</name>
<gene>
    <name evidence="7" type="ordered locus">Fleli_2968</name>
</gene>
<evidence type="ECO:0000256" key="1">
    <source>
        <dbReference type="ARBA" id="ARBA00004141"/>
    </source>
</evidence>
<sequence length="253" mass="28912">MHIHQLDPQKHETFLTQARIDPITGDTLVVGDKIVLCAECKSAFHSDSWAYLGNQHCNQTRTLPAIPQSTSLGHFKKRSAEYYSRVNSNFKINETLQNLNLVSAGHRLGAVLIDLTLIGLIYYMVSETLSPLLWTYFLLRDFTYKGRSFSIGKNLMSFEVVEEQSENKLTWWQSVLRNAPIGIPQLASVFSAYAYNFSYSFGNSFRVADNLLSAIFTIILIIDVILIFGNNKRIMDRAMDLKSIFKTRNRRNN</sequence>
<feature type="transmembrane region" description="Helical" evidence="5">
    <location>
        <begin position="211"/>
        <end position="229"/>
    </location>
</feature>
<dbReference type="AlphaFoldDB" id="I4AMX8"/>
<reference evidence="8" key="1">
    <citation type="submission" date="2012-06" db="EMBL/GenBank/DDBJ databases">
        <title>The complete genome of Flexibacter litoralis DSM 6794.</title>
        <authorList>
            <person name="Lucas S."/>
            <person name="Copeland A."/>
            <person name="Lapidus A."/>
            <person name="Glavina del Rio T."/>
            <person name="Dalin E."/>
            <person name="Tice H."/>
            <person name="Bruce D."/>
            <person name="Goodwin L."/>
            <person name="Pitluck S."/>
            <person name="Peters L."/>
            <person name="Ovchinnikova G."/>
            <person name="Lu M."/>
            <person name="Kyrpides N."/>
            <person name="Mavromatis K."/>
            <person name="Ivanova N."/>
            <person name="Brettin T."/>
            <person name="Detter J.C."/>
            <person name="Han C."/>
            <person name="Larimer F."/>
            <person name="Land M."/>
            <person name="Hauser L."/>
            <person name="Markowitz V."/>
            <person name="Cheng J.-F."/>
            <person name="Hugenholtz P."/>
            <person name="Woyke T."/>
            <person name="Wu D."/>
            <person name="Spring S."/>
            <person name="Lang E."/>
            <person name="Kopitz M."/>
            <person name="Brambilla E."/>
            <person name="Klenk H.-P."/>
            <person name="Eisen J.A."/>
        </authorList>
    </citation>
    <scope>NUCLEOTIDE SEQUENCE [LARGE SCALE GENOMIC DNA]</scope>
    <source>
        <strain evidence="8">ATCC 23117 / DSM 6794 / NBRC 15988 / NCIMB 1366 / Sio-4</strain>
    </source>
</reference>
<keyword evidence="2 5" id="KW-0812">Transmembrane</keyword>
<evidence type="ECO:0000256" key="2">
    <source>
        <dbReference type="ARBA" id="ARBA00022692"/>
    </source>
</evidence>
<dbReference type="HOGENOM" id="CLU_1208317_0_0_10"/>
<dbReference type="OrthoDB" id="988752at2"/>
<dbReference type="eggNOG" id="COG1714">
    <property type="taxonomic scope" value="Bacteria"/>
</dbReference>
<evidence type="ECO:0000313" key="8">
    <source>
        <dbReference type="Proteomes" id="UP000006054"/>
    </source>
</evidence>
<protein>
    <recommendedName>
        <fullName evidence="6">RDD domain-containing protein</fullName>
    </recommendedName>
</protein>
<dbReference type="KEGG" id="fli:Fleli_2968"/>
<dbReference type="Pfam" id="PF06271">
    <property type="entry name" value="RDD"/>
    <property type="match status" value="1"/>
</dbReference>